<dbReference type="Pfam" id="PF11258">
    <property type="entry name" value="DUF3048"/>
    <property type="match status" value="1"/>
</dbReference>
<evidence type="ECO:0000256" key="1">
    <source>
        <dbReference type="ARBA" id="ARBA00004613"/>
    </source>
</evidence>
<feature type="region of interest" description="Disordered" evidence="4">
    <location>
        <begin position="31"/>
        <end position="53"/>
    </location>
</feature>
<organism evidence="9 10">
    <name type="scientific">Candidatus Desulfolinea nitratireducens</name>
    <dbReference type="NCBI Taxonomy" id="2841698"/>
    <lineage>
        <taxon>Bacteria</taxon>
        <taxon>Bacillati</taxon>
        <taxon>Chloroflexota</taxon>
        <taxon>Anaerolineae</taxon>
        <taxon>Anaerolineales</taxon>
        <taxon>Anaerolineales incertae sedis</taxon>
        <taxon>Candidatus Desulfolinea</taxon>
    </lineage>
</organism>
<dbReference type="EMBL" id="JACNJN010000071">
    <property type="protein sequence ID" value="MBC8334546.1"/>
    <property type="molecule type" value="Genomic_DNA"/>
</dbReference>
<dbReference type="Proteomes" id="UP000614469">
    <property type="component" value="Unassembled WGS sequence"/>
</dbReference>
<gene>
    <name evidence="9" type="ORF">H8E29_04720</name>
</gene>
<evidence type="ECO:0000259" key="7">
    <source>
        <dbReference type="Pfam" id="PF17210"/>
    </source>
</evidence>
<feature type="domain" description="DUF3048" evidence="6">
    <location>
        <begin position="78"/>
        <end position="138"/>
    </location>
</feature>
<evidence type="ECO:0000313" key="10">
    <source>
        <dbReference type="Proteomes" id="UP000614469"/>
    </source>
</evidence>
<comment type="subcellular location">
    <subcellularLocation>
        <location evidence="1">Secreted</location>
    </subcellularLocation>
</comment>
<feature type="domain" description="SD-repeat containing protein B" evidence="7">
    <location>
        <begin position="162"/>
        <end position="267"/>
    </location>
</feature>
<feature type="domain" description="DUF3048" evidence="8">
    <location>
        <begin position="377"/>
        <end position="503"/>
    </location>
</feature>
<evidence type="ECO:0000256" key="5">
    <source>
        <dbReference type="SAM" id="SignalP"/>
    </source>
</evidence>
<proteinExistence type="predicted"/>
<dbReference type="InterPro" id="IPR035328">
    <property type="entry name" value="DUF3048_C"/>
</dbReference>
<accession>A0A8J6NKF4</accession>
<evidence type="ECO:0000256" key="2">
    <source>
        <dbReference type="ARBA" id="ARBA00022525"/>
    </source>
</evidence>
<dbReference type="Gene3D" id="2.60.40.10">
    <property type="entry name" value="Immunoglobulins"/>
    <property type="match status" value="1"/>
</dbReference>
<dbReference type="GO" id="GO:0005576">
    <property type="term" value="C:extracellular region"/>
    <property type="evidence" value="ECO:0007669"/>
    <property type="project" value="UniProtKB-SubCell"/>
</dbReference>
<evidence type="ECO:0000259" key="8">
    <source>
        <dbReference type="Pfam" id="PF17479"/>
    </source>
</evidence>
<evidence type="ECO:0000256" key="4">
    <source>
        <dbReference type="SAM" id="MobiDB-lite"/>
    </source>
</evidence>
<dbReference type="Gene3D" id="3.50.90.10">
    <property type="entry name" value="YerB-like"/>
    <property type="match status" value="2"/>
</dbReference>
<dbReference type="Pfam" id="PF17479">
    <property type="entry name" value="DUF3048_C"/>
    <property type="match status" value="1"/>
</dbReference>
<feature type="chain" id="PRO_5035300580" evidence="5">
    <location>
        <begin position="25"/>
        <end position="533"/>
    </location>
</feature>
<dbReference type="Pfam" id="PF17210">
    <property type="entry name" value="SdrD_B"/>
    <property type="match status" value="1"/>
</dbReference>
<dbReference type="SUPFAM" id="SSF159774">
    <property type="entry name" value="YerB-like"/>
    <property type="match status" value="2"/>
</dbReference>
<evidence type="ECO:0000259" key="6">
    <source>
        <dbReference type="Pfam" id="PF11258"/>
    </source>
</evidence>
<feature type="signal peptide" evidence="5">
    <location>
        <begin position="1"/>
        <end position="24"/>
    </location>
</feature>
<dbReference type="InterPro" id="IPR023158">
    <property type="entry name" value="YerB-like_sf"/>
</dbReference>
<dbReference type="PROSITE" id="PS51257">
    <property type="entry name" value="PROKAR_LIPOPROTEIN"/>
    <property type="match status" value="1"/>
</dbReference>
<sequence>MKSSKIFFLSITLLLIGMSFSGCTKKRETASSSIPLRETSHTATPTPTPTFTPIPQPIGTTVSFGPNQEDFPEGINPLTGLSVSDPSLLEEPALLISVPHFPISARPQSGLSFSPWVFEFLIGEGTTRLLAVFYGEQPFEEKALVGDCEIRTEPFSHNGEILGNFVWLDKNGDGIQNAGEPGVGGVCVNLYNSNGELIQETSTDSNGYYGFAVEKGETYQIEFIPPEKMDFSPANLGDDKLDSDADPLSGMTGLLPIMNDYFLVDAGLMPPPNQTSILPGGKVGPIRSGRLLYIHIQNFFQNSCLIISGATREIIDKLPICSQVHNTENGAGSLLEIKRMITISEKNAINRGSHFNYASNLFAELPPAGGVPADQVDIFVSSVNQTKWIYDPLSKSWARYVDNASEETVFHRDIDKLTGRELSFENLIVLFVEHEVLATRIADMHMELGMLEKGILFRDGQKYEIKWSTRTTDYERSTGFRRPPAFQDLEGNPIALHPGHTWILIATPYSSVTELNTHQWKVRIFSPPGFGEY</sequence>
<reference evidence="9 10" key="1">
    <citation type="submission" date="2020-08" db="EMBL/GenBank/DDBJ databases">
        <title>Bridging the membrane lipid divide: bacteria of the FCB group superphylum have the potential to synthesize archaeal ether lipids.</title>
        <authorList>
            <person name="Villanueva L."/>
            <person name="Von Meijenfeldt F.A.B."/>
            <person name="Westbye A.B."/>
            <person name="Yadav S."/>
            <person name="Hopmans E.C."/>
            <person name="Dutilh B.E."/>
            <person name="Sinninghe Damste J.S."/>
        </authorList>
    </citation>
    <scope>NUCLEOTIDE SEQUENCE [LARGE SCALE GENOMIC DNA]</scope>
    <source>
        <strain evidence="9">NIOZ-UU36</strain>
    </source>
</reference>
<dbReference type="InterPro" id="IPR033764">
    <property type="entry name" value="Sdr_B"/>
</dbReference>
<dbReference type="InterPro" id="IPR013783">
    <property type="entry name" value="Ig-like_fold"/>
</dbReference>
<dbReference type="InterPro" id="IPR021416">
    <property type="entry name" value="DUF3048_N"/>
</dbReference>
<comment type="caution">
    <text evidence="9">The sequence shown here is derived from an EMBL/GenBank/DDBJ whole genome shotgun (WGS) entry which is preliminary data.</text>
</comment>
<keyword evidence="3 5" id="KW-0732">Signal</keyword>
<dbReference type="AlphaFoldDB" id="A0A8J6NKF4"/>
<name>A0A8J6NKF4_9CHLR</name>
<dbReference type="SUPFAM" id="SSF117074">
    <property type="entry name" value="Hypothetical protein PA1324"/>
    <property type="match status" value="1"/>
</dbReference>
<evidence type="ECO:0000256" key="3">
    <source>
        <dbReference type="ARBA" id="ARBA00022729"/>
    </source>
</evidence>
<keyword evidence="2" id="KW-0964">Secreted</keyword>
<evidence type="ECO:0000313" key="9">
    <source>
        <dbReference type="EMBL" id="MBC8334546.1"/>
    </source>
</evidence>
<protein>
    <submittedName>
        <fullName evidence="9">DUF3048 C-terminal domain-containing protein</fullName>
    </submittedName>
</protein>